<organism evidence="1">
    <name type="scientific">Drosophila melanogaster</name>
    <name type="common">Fruit fly</name>
    <dbReference type="NCBI Taxonomy" id="7227"/>
    <lineage>
        <taxon>Eukaryota</taxon>
        <taxon>Metazoa</taxon>
        <taxon>Ecdysozoa</taxon>
        <taxon>Arthropoda</taxon>
        <taxon>Hexapoda</taxon>
        <taxon>Insecta</taxon>
        <taxon>Pterygota</taxon>
        <taxon>Neoptera</taxon>
        <taxon>Endopterygota</taxon>
        <taxon>Diptera</taxon>
        <taxon>Brachycera</taxon>
        <taxon>Muscomorpha</taxon>
        <taxon>Ephydroidea</taxon>
        <taxon>Drosophilidae</taxon>
        <taxon>Drosophila</taxon>
        <taxon>Sophophora</taxon>
    </lineage>
</organism>
<name>Q6ILW2_DROME</name>
<accession>Q6ILW2</accession>
<reference evidence="1" key="1">
    <citation type="journal article" date="2003" name="Genome Biol.">
        <title>An integrated gene annotation and transcriptional profiling approach towards the full gene content of the Drosophila genome.</title>
        <authorList>
            <person name="Hild M."/>
            <person name="Beckmann B."/>
            <person name="Haas S.A."/>
            <person name="Koch B."/>
            <person name="Solovyev V."/>
            <person name="Busold C."/>
            <person name="Fellenberg K."/>
            <person name="Boutros M."/>
            <person name="Vingron M."/>
            <person name="Sauer F."/>
            <person name="Hoheisel J.D."/>
            <person name="Paro R."/>
        </authorList>
    </citation>
    <scope>NUCLEOTIDE SEQUENCE</scope>
</reference>
<gene>
    <name evidence="1" type="ORF">HDC08240</name>
</gene>
<proteinExistence type="predicted"/>
<sequence>MSSTRDEESSLLTMRLLSEERAGNLVRSHTNSHCPNACAKWPYLAFTRFQRHLLNTGTKSQIGTVGPANVVVNWRGLKCVTCS</sequence>
<protein>
    <submittedName>
        <fullName evidence="1">HDC08240</fullName>
    </submittedName>
</protein>
<dbReference type="AlphaFoldDB" id="Q6ILW2"/>
<dbReference type="EMBL" id="BK001904">
    <property type="protein sequence ID" value="DAA02750.1"/>
    <property type="molecule type" value="Genomic_DNA"/>
</dbReference>
<evidence type="ECO:0000313" key="1">
    <source>
        <dbReference type="EMBL" id="DAA02750.1"/>
    </source>
</evidence>